<feature type="compositionally biased region" description="Polar residues" evidence="5">
    <location>
        <begin position="1"/>
        <end position="20"/>
    </location>
</feature>
<protein>
    <submittedName>
        <fullName evidence="8">Tetraspanin</fullName>
    </submittedName>
</protein>
<evidence type="ECO:0000256" key="4">
    <source>
        <dbReference type="ARBA" id="ARBA00023136"/>
    </source>
</evidence>
<keyword evidence="2 6" id="KW-0812">Transmembrane</keyword>
<proteinExistence type="predicted"/>
<dbReference type="GO" id="GO:0005886">
    <property type="term" value="C:plasma membrane"/>
    <property type="evidence" value="ECO:0007669"/>
    <property type="project" value="TreeGrafter"/>
</dbReference>
<feature type="transmembrane region" description="Helical" evidence="6">
    <location>
        <begin position="175"/>
        <end position="199"/>
    </location>
</feature>
<name>A0A914L0Q9_MELIC</name>
<dbReference type="Pfam" id="PF00335">
    <property type="entry name" value="Tetraspanin"/>
    <property type="match status" value="1"/>
</dbReference>
<keyword evidence="3 6" id="KW-1133">Transmembrane helix</keyword>
<sequence length="563" mass="64091">MTPSSSGQHLKRNLNIQPTKNLPDKIKLSKKPPTRIKSKERQQTAIQVDVGNVHRDNKRLGENRRPKIIRIEKPRQEICAPLKWFCFFINFCIFANSFYVISISDLPRTLSELVSVACLALGLYLFVNAPRSISEPADVLLNPAVLLASIGLISGFVSIFGMFGALRDNVFLLKLFALCVFFGYLLLVVSTCLLFLLFYSDVSGESSTFISIQSVLLHSIARYHSNKNYADFIDYLQEQLECCGSTTFHDWQFSEQFKCNDSNPYPERCGVPYSCCRKSVVSRAGAGEVNPLTPAIRSIQCWQNAQKKREQELDSDIYVLGCLQPLRTLFDSHALHIGMIVLSIIFPVCVTVCLSQCLARQIDYQHFLLRREQRRIARNERREKRYLEQKGEIKIGEQHKRQTTETAQKQGENSEVIVPLNKCSPPRSPPKVKPPPTPKNDEEAAQLGTSIKAGKLEWKIGKTGRKAKRESSSRAFSFSPLRNLSIKNNKKSEGKRKSSTLESVPNNKIKKRVFDGKKEQQHPSHKNINFEKLNNKNCSKNIQPEPSAPPMYFTMQLQQHHFN</sequence>
<feature type="compositionally biased region" description="Polar residues" evidence="5">
    <location>
        <begin position="535"/>
        <end position="544"/>
    </location>
</feature>
<feature type="transmembrane region" description="Helical" evidence="6">
    <location>
        <begin position="139"/>
        <end position="163"/>
    </location>
</feature>
<feature type="region of interest" description="Disordered" evidence="5">
    <location>
        <begin position="398"/>
        <end position="550"/>
    </location>
</feature>
<evidence type="ECO:0000313" key="7">
    <source>
        <dbReference type="Proteomes" id="UP000887563"/>
    </source>
</evidence>
<organism evidence="7 8">
    <name type="scientific">Meloidogyne incognita</name>
    <name type="common">Southern root-knot nematode worm</name>
    <name type="synonym">Oxyuris incognita</name>
    <dbReference type="NCBI Taxonomy" id="6306"/>
    <lineage>
        <taxon>Eukaryota</taxon>
        <taxon>Metazoa</taxon>
        <taxon>Ecdysozoa</taxon>
        <taxon>Nematoda</taxon>
        <taxon>Chromadorea</taxon>
        <taxon>Rhabditida</taxon>
        <taxon>Tylenchina</taxon>
        <taxon>Tylenchomorpha</taxon>
        <taxon>Tylenchoidea</taxon>
        <taxon>Meloidogynidae</taxon>
        <taxon>Meloidogyninae</taxon>
        <taxon>Meloidogyne</taxon>
        <taxon>Meloidogyne incognita group</taxon>
    </lineage>
</organism>
<accession>A0A914L0Q9</accession>
<evidence type="ECO:0000256" key="1">
    <source>
        <dbReference type="ARBA" id="ARBA00004141"/>
    </source>
</evidence>
<feature type="transmembrane region" description="Helical" evidence="6">
    <location>
        <begin position="334"/>
        <end position="354"/>
    </location>
</feature>
<evidence type="ECO:0000256" key="6">
    <source>
        <dbReference type="SAM" id="Phobius"/>
    </source>
</evidence>
<dbReference type="PANTHER" id="PTHR19282">
    <property type="entry name" value="TETRASPANIN"/>
    <property type="match status" value="1"/>
</dbReference>
<dbReference type="AlphaFoldDB" id="A0A914L0Q9"/>
<evidence type="ECO:0000256" key="5">
    <source>
        <dbReference type="SAM" id="MobiDB-lite"/>
    </source>
</evidence>
<feature type="compositionally biased region" description="Polar residues" evidence="5">
    <location>
        <begin position="473"/>
        <end position="487"/>
    </location>
</feature>
<feature type="compositionally biased region" description="Pro residues" evidence="5">
    <location>
        <begin position="426"/>
        <end position="438"/>
    </location>
</feature>
<feature type="compositionally biased region" description="Polar residues" evidence="5">
    <location>
        <begin position="404"/>
        <end position="413"/>
    </location>
</feature>
<dbReference type="Proteomes" id="UP000887563">
    <property type="component" value="Unplaced"/>
</dbReference>
<feature type="transmembrane region" description="Helical" evidence="6">
    <location>
        <begin position="82"/>
        <end position="102"/>
    </location>
</feature>
<feature type="region of interest" description="Disordered" evidence="5">
    <location>
        <begin position="1"/>
        <end position="43"/>
    </location>
</feature>
<comment type="subcellular location">
    <subcellularLocation>
        <location evidence="1">Membrane</location>
        <topology evidence="1">Multi-pass membrane protein</topology>
    </subcellularLocation>
</comment>
<reference evidence="8" key="1">
    <citation type="submission" date="2022-11" db="UniProtKB">
        <authorList>
            <consortium name="WormBaseParasite"/>
        </authorList>
    </citation>
    <scope>IDENTIFICATION</scope>
</reference>
<dbReference type="WBParaSite" id="Minc3s00212g07671">
    <property type="protein sequence ID" value="Minc3s00212g07671"/>
    <property type="gene ID" value="Minc3s00212g07671"/>
</dbReference>
<evidence type="ECO:0000313" key="8">
    <source>
        <dbReference type="WBParaSite" id="Minc3s00212g07671"/>
    </source>
</evidence>
<feature type="transmembrane region" description="Helical" evidence="6">
    <location>
        <begin position="109"/>
        <end position="127"/>
    </location>
</feature>
<dbReference type="Gene3D" id="1.10.1450.10">
    <property type="entry name" value="Tetraspanin"/>
    <property type="match status" value="1"/>
</dbReference>
<dbReference type="InterPro" id="IPR008952">
    <property type="entry name" value="Tetraspanin_EC2_sf"/>
</dbReference>
<keyword evidence="7" id="KW-1185">Reference proteome</keyword>
<evidence type="ECO:0000256" key="3">
    <source>
        <dbReference type="ARBA" id="ARBA00022989"/>
    </source>
</evidence>
<evidence type="ECO:0000256" key="2">
    <source>
        <dbReference type="ARBA" id="ARBA00022692"/>
    </source>
</evidence>
<keyword evidence="4 6" id="KW-0472">Membrane</keyword>
<feature type="compositionally biased region" description="Basic and acidic residues" evidence="5">
    <location>
        <begin position="512"/>
        <end position="522"/>
    </location>
</feature>
<dbReference type="InterPro" id="IPR018499">
    <property type="entry name" value="Tetraspanin/Peripherin"/>
</dbReference>
<dbReference type="SUPFAM" id="SSF48652">
    <property type="entry name" value="Tetraspanin"/>
    <property type="match status" value="1"/>
</dbReference>
<dbReference type="PANTHER" id="PTHR19282:SF502">
    <property type="entry name" value="TETRASPANIN-14"/>
    <property type="match status" value="1"/>
</dbReference>